<reference evidence="5" key="1">
    <citation type="submission" date="2012-11" db="EMBL/GenBank/DDBJ databases">
        <authorList>
            <person name="Lucero-Rivera Y.E."/>
            <person name="Tovar-Ramirez D."/>
        </authorList>
    </citation>
    <scope>NUCLEOTIDE SEQUENCE [LARGE SCALE GENOMIC DNA]</scope>
    <source>
        <strain evidence="5">Araruama</strain>
    </source>
</reference>
<dbReference type="InterPro" id="IPR032675">
    <property type="entry name" value="LRR_dom_sf"/>
</dbReference>
<dbReference type="InterPro" id="IPR008979">
    <property type="entry name" value="Galactose-bd-like_sf"/>
</dbReference>
<dbReference type="PROSITE" id="PS51829">
    <property type="entry name" value="P_HOMO_B"/>
    <property type="match status" value="1"/>
</dbReference>
<dbReference type="Proteomes" id="UP000189670">
    <property type="component" value="Unassembled WGS sequence"/>
</dbReference>
<evidence type="ECO:0000259" key="3">
    <source>
        <dbReference type="PROSITE" id="PS51829"/>
    </source>
</evidence>
<evidence type="ECO:0000313" key="5">
    <source>
        <dbReference type="Proteomes" id="UP000189670"/>
    </source>
</evidence>
<comment type="caution">
    <text evidence="4">The sequence shown here is derived from an EMBL/GenBank/DDBJ whole genome shotgun (WGS) entry which is preliminary data.</text>
</comment>
<evidence type="ECO:0000256" key="1">
    <source>
        <dbReference type="ARBA" id="ARBA00022670"/>
    </source>
</evidence>
<gene>
    <name evidence="4" type="ORF">OMM_14253</name>
</gene>
<proteinExistence type="predicted"/>
<name>A0A1V1NS78_9BACT</name>
<dbReference type="Gene3D" id="3.80.10.10">
    <property type="entry name" value="Ribonuclease Inhibitor"/>
    <property type="match status" value="1"/>
</dbReference>
<organism evidence="4 5">
    <name type="scientific">Candidatus Magnetoglobus multicellularis str. Araruama</name>
    <dbReference type="NCBI Taxonomy" id="890399"/>
    <lineage>
        <taxon>Bacteria</taxon>
        <taxon>Pseudomonadati</taxon>
        <taxon>Thermodesulfobacteriota</taxon>
        <taxon>Desulfobacteria</taxon>
        <taxon>Desulfobacterales</taxon>
        <taxon>Desulfobacteraceae</taxon>
        <taxon>Candidatus Magnetoglobus</taxon>
    </lineage>
</organism>
<dbReference type="GO" id="GO:0006508">
    <property type="term" value="P:proteolysis"/>
    <property type="evidence" value="ECO:0007669"/>
    <property type="project" value="UniProtKB-KW"/>
</dbReference>
<dbReference type="Gene3D" id="2.60.120.260">
    <property type="entry name" value="Galactose-binding domain-like"/>
    <property type="match status" value="1"/>
</dbReference>
<dbReference type="Pfam" id="PF01483">
    <property type="entry name" value="P_proprotein"/>
    <property type="match status" value="1"/>
</dbReference>
<feature type="domain" description="P/Homo B" evidence="3">
    <location>
        <begin position="1"/>
        <end position="89"/>
    </location>
</feature>
<dbReference type="AlphaFoldDB" id="A0A1V1NS78"/>
<feature type="non-terminal residue" evidence="4">
    <location>
        <position position="1"/>
    </location>
</feature>
<evidence type="ECO:0000313" key="4">
    <source>
        <dbReference type="EMBL" id="ETR65437.1"/>
    </source>
</evidence>
<keyword evidence="2" id="KW-0378">Hydrolase</keyword>
<sequence length="328" mass="35771">DWSIVYTWKTDDFSEDASFYVLSPSGTKVTIASEEPNGTYTVTSNSFYGEPANGKWRLWIEDSYGDGGCGAVNITMSIVPMDSYLTVSIPENTVENMESITGTVFVKPIPEKDLIVNLFSSNPGRLSVQLETIIEAGKDSASFSMSIADDQLLNGSSDIQIMATSSDYYSSTAAIIIDDNESALLSIILPDSAINGDKIEGQLSINRPLDSDTNISLLLNVTDVSIHPETILMPAGLSEVTFDLSILGNPQTITITAFVANWTVYSDTINIIPAMISGAERRALIDLYNSTGGDNWSTNENWLGERGTECSWYGVSCDTYERYVEKIL</sequence>
<dbReference type="EMBL" id="ATBP01002820">
    <property type="protein sequence ID" value="ETR65437.1"/>
    <property type="molecule type" value="Genomic_DNA"/>
</dbReference>
<accession>A0A1V1NS78</accession>
<dbReference type="GO" id="GO:0004252">
    <property type="term" value="F:serine-type endopeptidase activity"/>
    <property type="evidence" value="ECO:0007669"/>
    <property type="project" value="InterPro"/>
</dbReference>
<protein>
    <recommendedName>
        <fullName evidence="3">P/Homo B domain-containing protein</fullName>
    </recommendedName>
</protein>
<keyword evidence="1" id="KW-0645">Protease</keyword>
<evidence type="ECO:0000256" key="2">
    <source>
        <dbReference type="ARBA" id="ARBA00022801"/>
    </source>
</evidence>
<feature type="non-terminal residue" evidence="4">
    <location>
        <position position="328"/>
    </location>
</feature>
<dbReference type="SUPFAM" id="SSF49785">
    <property type="entry name" value="Galactose-binding domain-like"/>
    <property type="match status" value="1"/>
</dbReference>
<dbReference type="Pfam" id="PF08263">
    <property type="entry name" value="LRRNT_2"/>
    <property type="match status" value="1"/>
</dbReference>
<dbReference type="InterPro" id="IPR013210">
    <property type="entry name" value="LRR_N_plant-typ"/>
</dbReference>
<dbReference type="InterPro" id="IPR002884">
    <property type="entry name" value="P_dom"/>
</dbReference>